<dbReference type="InterPro" id="IPR046960">
    <property type="entry name" value="PPR_At4g14850-like_plant"/>
</dbReference>
<evidence type="ECO:0000313" key="4">
    <source>
        <dbReference type="Proteomes" id="UP000243459"/>
    </source>
</evidence>
<sequence>MYTKSNSFDLAYKIFSTLQDPDVVSWNTILSGLWGVNGLQFVLEMNRSGVSFDAVSFTLAISFSADLYEVGFGRQIHCLVFRSGFDSDVFVGNSLITMYLRNGCVEDARKVFDEKPNRDLVSWNALISGLTQEGDYGHEAIRVFIEMVSREEFRLDHVSLASVVSACGQERMFDLGCQVHCFAMKVGLDEHVSVANVLMSMYQKTESSDCAVRVFDNMRERNVVSWTTMMSIDGNNAAPLFNSMKLDRVQPNEVTFIALIYSVSPEDSLAIGNMIHGICFKTGILSEVNVSNSLITMYAKLGYTVESRKIFDEMSYKEVISWNSLISGYAQNDQCEEALRAFSSLLTHCMPNQYTFGSILSVITAAQTMSLTYGQQCHCRILKLGLSTNEYVSGALIDMYSKHGSILESQKAFQDTTHRSLISWTAIISAHSKHGDFQAVMRLFEEMLGSGLEPDNITFLAVLMACGGKGRVDIGISIFDTMVSQYKLEPWPEHYSCVVDMLGRAGRLAEAEAMAKRIPLGLGFSAMQSLLGACRFHGEVEMGERVAEALMAMEPKESGAYVLMSNLYAERGEWGMAARVRKEMRERGVKKEVGFSWVDVGMRDEIHCYKFSSGDRSHPHAEEICRVAECLGLDMSELEEDRNSSMGWLSEEVACK</sequence>
<evidence type="ECO:0000256" key="1">
    <source>
        <dbReference type="ARBA" id="ARBA00022737"/>
    </source>
</evidence>
<dbReference type="OrthoDB" id="185373at2759"/>
<dbReference type="InterPro" id="IPR011990">
    <property type="entry name" value="TPR-like_helical_dom_sf"/>
</dbReference>
<dbReference type="AlphaFoldDB" id="A0A5P1ERG9"/>
<dbReference type="NCBIfam" id="TIGR00756">
    <property type="entry name" value="PPR"/>
    <property type="match status" value="3"/>
</dbReference>
<evidence type="ECO:0008006" key="5">
    <source>
        <dbReference type="Google" id="ProtNLM"/>
    </source>
</evidence>
<feature type="repeat" description="PPR" evidence="2">
    <location>
        <begin position="557"/>
        <end position="591"/>
    </location>
</feature>
<dbReference type="Proteomes" id="UP000243459">
    <property type="component" value="Chromosome 6"/>
</dbReference>
<dbReference type="PROSITE" id="PS51375">
    <property type="entry name" value="PPR"/>
    <property type="match status" value="4"/>
</dbReference>
<dbReference type="Pfam" id="PF01535">
    <property type="entry name" value="PPR"/>
    <property type="match status" value="5"/>
</dbReference>
<evidence type="ECO:0000313" key="3">
    <source>
        <dbReference type="EMBL" id="ONK66610.1"/>
    </source>
</evidence>
<dbReference type="InterPro" id="IPR002885">
    <property type="entry name" value="PPR_rpt"/>
</dbReference>
<keyword evidence="1" id="KW-0677">Repeat</keyword>
<feature type="repeat" description="PPR" evidence="2">
    <location>
        <begin position="318"/>
        <end position="352"/>
    </location>
</feature>
<feature type="repeat" description="PPR" evidence="2">
    <location>
        <begin position="119"/>
        <end position="150"/>
    </location>
</feature>
<gene>
    <name evidence="3" type="ORF">A4U43_C06F10140</name>
</gene>
<dbReference type="PANTHER" id="PTHR47926">
    <property type="entry name" value="PENTATRICOPEPTIDE REPEAT-CONTAINING PROTEIN"/>
    <property type="match status" value="1"/>
</dbReference>
<reference evidence="4" key="1">
    <citation type="journal article" date="2017" name="Nat. Commun.">
        <title>The asparagus genome sheds light on the origin and evolution of a young Y chromosome.</title>
        <authorList>
            <person name="Harkess A."/>
            <person name="Zhou J."/>
            <person name="Xu C."/>
            <person name="Bowers J.E."/>
            <person name="Van der Hulst R."/>
            <person name="Ayyampalayam S."/>
            <person name="Mercati F."/>
            <person name="Riccardi P."/>
            <person name="McKain M.R."/>
            <person name="Kakrana A."/>
            <person name="Tang H."/>
            <person name="Ray J."/>
            <person name="Groenendijk J."/>
            <person name="Arikit S."/>
            <person name="Mathioni S.M."/>
            <person name="Nakano M."/>
            <person name="Shan H."/>
            <person name="Telgmann-Rauber A."/>
            <person name="Kanno A."/>
            <person name="Yue Z."/>
            <person name="Chen H."/>
            <person name="Li W."/>
            <person name="Chen Y."/>
            <person name="Xu X."/>
            <person name="Zhang Y."/>
            <person name="Luo S."/>
            <person name="Chen H."/>
            <person name="Gao J."/>
            <person name="Mao Z."/>
            <person name="Pires J.C."/>
            <person name="Luo M."/>
            <person name="Kudrna D."/>
            <person name="Wing R.A."/>
            <person name="Meyers B.C."/>
            <person name="Yi K."/>
            <person name="Kong H."/>
            <person name="Lavrijsen P."/>
            <person name="Sunseri F."/>
            <person name="Falavigna A."/>
            <person name="Ye Y."/>
            <person name="Leebens-Mack J.H."/>
            <person name="Chen G."/>
        </authorList>
    </citation>
    <scope>NUCLEOTIDE SEQUENCE [LARGE SCALE GENOMIC DNA]</scope>
    <source>
        <strain evidence="4">cv. DH0086</strain>
    </source>
</reference>
<dbReference type="GO" id="GO:0003723">
    <property type="term" value="F:RNA binding"/>
    <property type="evidence" value="ECO:0007669"/>
    <property type="project" value="InterPro"/>
</dbReference>
<dbReference type="OMA" id="HGQRCHS"/>
<dbReference type="FunFam" id="1.25.40.10:FF:000196">
    <property type="entry name" value="Pentatricopeptide repeat-containing protein At4g14850"/>
    <property type="match status" value="1"/>
</dbReference>
<accession>A0A5P1ERG9</accession>
<keyword evidence="4" id="KW-1185">Reference proteome</keyword>
<proteinExistence type="predicted"/>
<dbReference type="InterPro" id="IPR046848">
    <property type="entry name" value="E_motif"/>
</dbReference>
<evidence type="ECO:0000256" key="2">
    <source>
        <dbReference type="PROSITE-ProRule" id="PRU00708"/>
    </source>
</evidence>
<feature type="repeat" description="PPR" evidence="2">
    <location>
        <begin position="420"/>
        <end position="454"/>
    </location>
</feature>
<name>A0A5P1ERG9_ASPOF</name>
<organism evidence="3 4">
    <name type="scientific">Asparagus officinalis</name>
    <name type="common">Garden asparagus</name>
    <dbReference type="NCBI Taxonomy" id="4686"/>
    <lineage>
        <taxon>Eukaryota</taxon>
        <taxon>Viridiplantae</taxon>
        <taxon>Streptophyta</taxon>
        <taxon>Embryophyta</taxon>
        <taxon>Tracheophyta</taxon>
        <taxon>Spermatophyta</taxon>
        <taxon>Magnoliopsida</taxon>
        <taxon>Liliopsida</taxon>
        <taxon>Asparagales</taxon>
        <taxon>Asparagaceae</taxon>
        <taxon>Asparagoideae</taxon>
        <taxon>Asparagus</taxon>
    </lineage>
</organism>
<dbReference type="Gramene" id="ONK66610">
    <property type="protein sequence ID" value="ONK66610"/>
    <property type="gene ID" value="A4U43_C06F10140"/>
</dbReference>
<dbReference type="EMBL" id="CM007386">
    <property type="protein sequence ID" value="ONK66610.1"/>
    <property type="molecule type" value="Genomic_DNA"/>
</dbReference>
<dbReference type="Pfam" id="PF20431">
    <property type="entry name" value="E_motif"/>
    <property type="match status" value="1"/>
</dbReference>
<dbReference type="PANTHER" id="PTHR47926:SF524">
    <property type="entry name" value="(WILD MALAYSIAN BANANA) HYPOTHETICAL PROTEIN"/>
    <property type="match status" value="1"/>
</dbReference>
<protein>
    <recommendedName>
        <fullName evidence="5">DYW domain-containing protein</fullName>
    </recommendedName>
</protein>
<dbReference type="FunFam" id="1.25.40.10:FF:000573">
    <property type="entry name" value="Pentatricopeptide repeat-containing protein mitochondrial"/>
    <property type="match status" value="1"/>
</dbReference>
<dbReference type="Pfam" id="PF13041">
    <property type="entry name" value="PPR_2"/>
    <property type="match status" value="1"/>
</dbReference>
<dbReference type="FunFam" id="1.25.40.10:FF:000453">
    <property type="entry name" value="Pentatricopeptide repeat-containing protein mitochondrial"/>
    <property type="match status" value="1"/>
</dbReference>
<dbReference type="GO" id="GO:0009451">
    <property type="term" value="P:RNA modification"/>
    <property type="evidence" value="ECO:0007669"/>
    <property type="project" value="InterPro"/>
</dbReference>
<dbReference type="Gene3D" id="1.25.40.10">
    <property type="entry name" value="Tetratricopeptide repeat domain"/>
    <property type="match status" value="5"/>
</dbReference>